<evidence type="ECO:0000259" key="3">
    <source>
        <dbReference type="Pfam" id="PF12850"/>
    </source>
</evidence>
<dbReference type="EMBL" id="JBAWSY010000001">
    <property type="protein sequence ID" value="MEI4768417.1"/>
    <property type="molecule type" value="Genomic_DNA"/>
</dbReference>
<gene>
    <name evidence="4" type="ORF">WAX74_01955</name>
</gene>
<dbReference type="InterPro" id="IPR051158">
    <property type="entry name" value="Metallophosphoesterase_sf"/>
</dbReference>
<comment type="caution">
    <text evidence="4">The sequence shown here is derived from an EMBL/GenBank/DDBJ whole genome shotgun (WGS) entry which is preliminary data.</text>
</comment>
<organism evidence="4 5">
    <name type="scientific">Psychrobacillus mangrovi</name>
    <dbReference type="NCBI Taxonomy" id="3117745"/>
    <lineage>
        <taxon>Bacteria</taxon>
        <taxon>Bacillati</taxon>
        <taxon>Bacillota</taxon>
        <taxon>Bacilli</taxon>
        <taxon>Bacillales</taxon>
        <taxon>Bacillaceae</taxon>
        <taxon>Psychrobacillus</taxon>
    </lineage>
</organism>
<keyword evidence="2" id="KW-1133">Transmembrane helix</keyword>
<dbReference type="InterPro" id="IPR024654">
    <property type="entry name" value="Calcineurin-like_PHP_lpxH"/>
</dbReference>
<name>A0ABU8F2E3_9BACI</name>
<dbReference type="Pfam" id="PF12850">
    <property type="entry name" value="Metallophos_2"/>
    <property type="match status" value="1"/>
</dbReference>
<sequence length="252" mass="28355">MTYIIILFIIFSAMMMFYMRFLAFQTNIIKHSLQIKEMKDGEQFKIFFISDIHRRQIPEKLIHSLVGEVDIVVIGGDLTEKGVPLERTEKNIVDLSKLGPVYYVYGNNDREIGEEHLNSILEENNVEILNNTSLAIHNSHSVIRLVGINDGFSGRVRIYDAFQEVLENEVVVFACHAPAFFNNAKKVASPHLLMAGHLHGGQIRLGPIGIYEKGTFRVKENSAELVSNGFGTTGIHLRLGAKSECHLITLFG</sequence>
<evidence type="ECO:0000313" key="5">
    <source>
        <dbReference type="Proteomes" id="UP001364890"/>
    </source>
</evidence>
<dbReference type="Proteomes" id="UP001364890">
    <property type="component" value="Unassembled WGS sequence"/>
</dbReference>
<proteinExistence type="inferred from homology"/>
<keyword evidence="2" id="KW-0812">Transmembrane</keyword>
<feature type="domain" description="Calcineurin-like phosphoesterase" evidence="3">
    <location>
        <begin position="45"/>
        <end position="147"/>
    </location>
</feature>
<keyword evidence="2" id="KW-0472">Membrane</keyword>
<evidence type="ECO:0000256" key="1">
    <source>
        <dbReference type="ARBA" id="ARBA00008950"/>
    </source>
</evidence>
<dbReference type="RefSeq" id="WP_336495973.1">
    <property type="nucleotide sequence ID" value="NZ_JBAWSY010000001.1"/>
</dbReference>
<feature type="transmembrane region" description="Helical" evidence="2">
    <location>
        <begin position="6"/>
        <end position="29"/>
    </location>
</feature>
<dbReference type="PANTHER" id="PTHR31302:SF32">
    <property type="entry name" value="PHOSPHOESTERASE"/>
    <property type="match status" value="1"/>
</dbReference>
<comment type="similarity">
    <text evidence="1">Belongs to the metallophosphoesterase superfamily. YfcE family.</text>
</comment>
<dbReference type="Gene3D" id="3.60.21.10">
    <property type="match status" value="1"/>
</dbReference>
<evidence type="ECO:0000256" key="2">
    <source>
        <dbReference type="SAM" id="Phobius"/>
    </source>
</evidence>
<evidence type="ECO:0000313" key="4">
    <source>
        <dbReference type="EMBL" id="MEI4768417.1"/>
    </source>
</evidence>
<accession>A0ABU8F2E3</accession>
<protein>
    <submittedName>
        <fullName evidence="4">Metallophosphoesterase</fullName>
    </submittedName>
</protein>
<keyword evidence="5" id="KW-1185">Reference proteome</keyword>
<reference evidence="4 5" key="1">
    <citation type="submission" date="2024-01" db="EMBL/GenBank/DDBJ databases">
        <title>Seven novel Bacillus-like species.</title>
        <authorList>
            <person name="Liu G."/>
        </authorList>
    </citation>
    <scope>NUCLEOTIDE SEQUENCE [LARGE SCALE GENOMIC DNA]</scope>
    <source>
        <strain evidence="4 5">FJAT-51614</strain>
    </source>
</reference>
<dbReference type="InterPro" id="IPR029052">
    <property type="entry name" value="Metallo-depent_PP-like"/>
</dbReference>
<dbReference type="SUPFAM" id="SSF56300">
    <property type="entry name" value="Metallo-dependent phosphatases"/>
    <property type="match status" value="1"/>
</dbReference>
<dbReference type="PANTHER" id="PTHR31302">
    <property type="entry name" value="TRANSMEMBRANE PROTEIN WITH METALLOPHOSPHOESTERASE DOMAIN-RELATED"/>
    <property type="match status" value="1"/>
</dbReference>